<proteinExistence type="predicted"/>
<dbReference type="Proteomes" id="UP000077315">
    <property type="component" value="Unassembled WGS sequence"/>
</dbReference>
<gene>
    <name evidence="1" type="ORF">PHYBLDRAFT_170575</name>
</gene>
<keyword evidence="2" id="KW-1185">Reference proteome</keyword>
<dbReference type="InParanoid" id="A0A167LVY8"/>
<evidence type="ECO:0000313" key="2">
    <source>
        <dbReference type="Proteomes" id="UP000077315"/>
    </source>
</evidence>
<dbReference type="VEuPathDB" id="FungiDB:PHYBLDRAFT_170575"/>
<dbReference type="GeneID" id="28997285"/>
<reference evidence="2" key="1">
    <citation type="submission" date="2015-06" db="EMBL/GenBank/DDBJ databases">
        <title>Expansion of signal transduction pathways in fungi by whole-genome duplication.</title>
        <authorList>
            <consortium name="DOE Joint Genome Institute"/>
            <person name="Corrochano L.M."/>
            <person name="Kuo A."/>
            <person name="Marcet-Houben M."/>
            <person name="Polaino S."/>
            <person name="Salamov A."/>
            <person name="Villalobos J.M."/>
            <person name="Alvarez M.I."/>
            <person name="Avalos J."/>
            <person name="Benito E.P."/>
            <person name="Benoit I."/>
            <person name="Burger G."/>
            <person name="Camino L.P."/>
            <person name="Canovas D."/>
            <person name="Cerda-Olmedo E."/>
            <person name="Cheng J.-F."/>
            <person name="Dominguez A."/>
            <person name="Elias M."/>
            <person name="Eslava A.P."/>
            <person name="Glaser F."/>
            <person name="Grimwood J."/>
            <person name="Gutierrez G."/>
            <person name="Heitman J."/>
            <person name="Henrissat B."/>
            <person name="Iturriaga E.A."/>
            <person name="Lang B.F."/>
            <person name="Lavin J.L."/>
            <person name="Lee S."/>
            <person name="Li W."/>
            <person name="Lindquist E."/>
            <person name="Lopez-Garcia S."/>
            <person name="Luque E.M."/>
            <person name="Marcos A.T."/>
            <person name="Martin J."/>
            <person name="McCluskey K."/>
            <person name="Medina H.R."/>
            <person name="Miralles-Duran A."/>
            <person name="Miyazaki A."/>
            <person name="Munoz-Torres E."/>
            <person name="Oguiza J.A."/>
            <person name="Ohm R."/>
            <person name="Olmedo M."/>
            <person name="Orejas M."/>
            <person name="Ortiz-Castellanos L."/>
            <person name="Pisabarro A.G."/>
            <person name="Rodriguez-Romero J."/>
            <person name="Ruiz-Herrera J."/>
            <person name="Ruiz-Vazquez R."/>
            <person name="Sanz C."/>
            <person name="Schackwitz W."/>
            <person name="Schmutz J."/>
            <person name="Shahriari M."/>
            <person name="Shelest E."/>
            <person name="Silva-Franco F."/>
            <person name="Soanes D."/>
            <person name="Syed K."/>
            <person name="Tagua V.G."/>
            <person name="Talbot N.J."/>
            <person name="Thon M."/>
            <person name="De vries R.P."/>
            <person name="Wiebenga A."/>
            <person name="Yadav J.S."/>
            <person name="Braun E.L."/>
            <person name="Baker S."/>
            <person name="Garre V."/>
            <person name="Horwitz B."/>
            <person name="Torres-Martinez S."/>
            <person name="Idnurm A."/>
            <person name="Herrera-Estrella A."/>
            <person name="Gabaldon T."/>
            <person name="Grigoriev I.V."/>
        </authorList>
    </citation>
    <scope>NUCLEOTIDE SEQUENCE [LARGE SCALE GENOMIC DNA]</scope>
    <source>
        <strain evidence="2">NRRL 1555(-)</strain>
    </source>
</reference>
<protein>
    <submittedName>
        <fullName evidence="1">Uncharacterized protein</fullName>
    </submittedName>
</protein>
<dbReference type="EMBL" id="KV440986">
    <property type="protein sequence ID" value="OAD71199.1"/>
    <property type="molecule type" value="Genomic_DNA"/>
</dbReference>
<sequence>MVPIHDNIIKVKSTNSVEFTNPYTQFIRQMQYENNRKLCRLKIDIRIVVTLAGIDIYTGAVKLLVNTKYIVNGLLNCIHDITDAREIFGAYIQVIFLVDEDKNIETNDFGDKHPIANHDDYLFIYF</sequence>
<evidence type="ECO:0000313" key="1">
    <source>
        <dbReference type="EMBL" id="OAD71199.1"/>
    </source>
</evidence>
<accession>A0A167LVY8</accession>
<organism evidence="1 2">
    <name type="scientific">Phycomyces blakesleeanus (strain ATCC 8743b / DSM 1359 / FGSC 10004 / NBRC 33097 / NRRL 1555)</name>
    <dbReference type="NCBI Taxonomy" id="763407"/>
    <lineage>
        <taxon>Eukaryota</taxon>
        <taxon>Fungi</taxon>
        <taxon>Fungi incertae sedis</taxon>
        <taxon>Mucoromycota</taxon>
        <taxon>Mucoromycotina</taxon>
        <taxon>Mucoromycetes</taxon>
        <taxon>Mucorales</taxon>
        <taxon>Phycomycetaceae</taxon>
        <taxon>Phycomyces</taxon>
    </lineage>
</organism>
<name>A0A167LVY8_PHYB8</name>
<dbReference type="AlphaFoldDB" id="A0A167LVY8"/>
<dbReference type="RefSeq" id="XP_018289239.1">
    <property type="nucleotide sequence ID" value="XM_018436379.1"/>
</dbReference>